<dbReference type="InterPro" id="IPR053044">
    <property type="entry name" value="Metallo-hydrolase/TatD-type"/>
</dbReference>
<dbReference type="GO" id="GO:0046872">
    <property type="term" value="F:metal ion binding"/>
    <property type="evidence" value="ECO:0007669"/>
    <property type="project" value="UniProtKB-KW"/>
</dbReference>
<dbReference type="GO" id="GO:0016788">
    <property type="term" value="F:hydrolase activity, acting on ester bonds"/>
    <property type="evidence" value="ECO:0007669"/>
    <property type="project" value="InterPro"/>
</dbReference>
<dbReference type="InterPro" id="IPR001130">
    <property type="entry name" value="TatD-like"/>
</dbReference>
<protein>
    <submittedName>
        <fullName evidence="2">Cut9-interacting protein scn1</fullName>
    </submittedName>
</protein>
<sequence length="274" mass="30522">MFSENAEVSIYDVHCHIHETPEELSVLSADDSPAQQIVFCIQATKYTDWDNVIELKQRYSDRVIPALGLHPWFVERVATSEIPETWAMELRQLLTHHGGILGECGLDKAARNPKTHKLYPIELQIHVLKTQLAIAHELDIPISLHCVRAFGTLAEILSEAKEAQALPPRIMLHSYSGSPDMLEQIFLKGELGKRVYVSFSSLVNGRNREKSTQCIRAVTAQRLLVESDVHNARAAGPALDEAVSLVAEARGWSLDEAHAALARNSREFFVGASK</sequence>
<evidence type="ECO:0000313" key="3">
    <source>
        <dbReference type="Proteomes" id="UP001140094"/>
    </source>
</evidence>
<accession>A0A9W8LVA1</accession>
<feature type="binding site" evidence="1">
    <location>
        <position position="173"/>
    </location>
    <ligand>
        <name>a divalent metal cation</name>
        <dbReference type="ChEBI" id="CHEBI:60240"/>
        <label>2</label>
    </ligand>
</feature>
<proteinExistence type="predicted"/>
<feature type="binding site" evidence="1">
    <location>
        <position position="103"/>
    </location>
    <ligand>
        <name>a divalent metal cation</name>
        <dbReference type="ChEBI" id="CHEBI:60240"/>
        <label>1</label>
    </ligand>
</feature>
<name>A0A9W8LVA1_9FUNG</name>
<dbReference type="PANTHER" id="PTHR47345:SF1">
    <property type="entry name" value="CUT9-INTERACTING PROTEIN SCN1"/>
    <property type="match status" value="1"/>
</dbReference>
<feature type="binding site" evidence="1">
    <location>
        <position position="145"/>
    </location>
    <ligand>
        <name>a divalent metal cation</name>
        <dbReference type="ChEBI" id="CHEBI:60240"/>
        <label>2</label>
    </ligand>
</feature>
<evidence type="ECO:0000313" key="2">
    <source>
        <dbReference type="EMBL" id="KAJ2808796.1"/>
    </source>
</evidence>
<dbReference type="Proteomes" id="UP001140094">
    <property type="component" value="Unassembled WGS sequence"/>
</dbReference>
<feature type="binding site" evidence="1">
    <location>
        <position position="14"/>
    </location>
    <ligand>
        <name>a divalent metal cation</name>
        <dbReference type="ChEBI" id="CHEBI:60240"/>
        <label>1</label>
    </ligand>
</feature>
<dbReference type="EMBL" id="JANBUO010000024">
    <property type="protein sequence ID" value="KAJ2808796.1"/>
    <property type="molecule type" value="Genomic_DNA"/>
</dbReference>
<dbReference type="Gene3D" id="3.20.20.140">
    <property type="entry name" value="Metal-dependent hydrolases"/>
    <property type="match status" value="1"/>
</dbReference>
<dbReference type="PIRSF" id="PIRSF005902">
    <property type="entry name" value="DNase_TatD"/>
    <property type="match status" value="1"/>
</dbReference>
<feature type="binding site" evidence="1">
    <location>
        <position position="16"/>
    </location>
    <ligand>
        <name>a divalent metal cation</name>
        <dbReference type="ChEBI" id="CHEBI:60240"/>
        <label>1</label>
    </ligand>
</feature>
<dbReference type="SUPFAM" id="SSF51556">
    <property type="entry name" value="Metallo-dependent hydrolases"/>
    <property type="match status" value="1"/>
</dbReference>
<dbReference type="OrthoDB" id="413993at2759"/>
<keyword evidence="3" id="KW-1185">Reference proteome</keyword>
<dbReference type="PANTHER" id="PTHR47345">
    <property type="entry name" value="CUT9-INTERACTING PROTEIN SCN1"/>
    <property type="match status" value="1"/>
</dbReference>
<gene>
    <name evidence="2" type="primary">scn1</name>
    <name evidence="2" type="ORF">H4R20_000654</name>
</gene>
<keyword evidence="1" id="KW-0479">Metal-binding</keyword>
<evidence type="ECO:0000256" key="1">
    <source>
        <dbReference type="PIRSR" id="PIRSR005902-1"/>
    </source>
</evidence>
<dbReference type="InterPro" id="IPR032466">
    <property type="entry name" value="Metal_Hydrolase"/>
</dbReference>
<comment type="caution">
    <text evidence="2">The sequence shown here is derived from an EMBL/GenBank/DDBJ whole genome shotgun (WGS) entry which is preliminary data.</text>
</comment>
<organism evidence="2 3">
    <name type="scientific">Coemansia guatemalensis</name>
    <dbReference type="NCBI Taxonomy" id="2761395"/>
    <lineage>
        <taxon>Eukaryota</taxon>
        <taxon>Fungi</taxon>
        <taxon>Fungi incertae sedis</taxon>
        <taxon>Zoopagomycota</taxon>
        <taxon>Kickxellomycotina</taxon>
        <taxon>Kickxellomycetes</taxon>
        <taxon>Kickxellales</taxon>
        <taxon>Kickxellaceae</taxon>
        <taxon>Coemansia</taxon>
    </lineage>
</organism>
<feature type="binding site" evidence="1">
    <location>
        <position position="228"/>
    </location>
    <ligand>
        <name>a divalent metal cation</name>
        <dbReference type="ChEBI" id="CHEBI:60240"/>
        <label>1</label>
    </ligand>
</feature>
<dbReference type="AlphaFoldDB" id="A0A9W8LVA1"/>
<reference evidence="2" key="1">
    <citation type="submission" date="2022-07" db="EMBL/GenBank/DDBJ databases">
        <title>Phylogenomic reconstructions and comparative analyses of Kickxellomycotina fungi.</title>
        <authorList>
            <person name="Reynolds N.K."/>
            <person name="Stajich J.E."/>
            <person name="Barry K."/>
            <person name="Grigoriev I.V."/>
            <person name="Crous P."/>
            <person name="Smith M.E."/>
        </authorList>
    </citation>
    <scope>NUCLEOTIDE SEQUENCE</scope>
    <source>
        <strain evidence="2">NRRL 1565</strain>
    </source>
</reference>
<dbReference type="Pfam" id="PF01026">
    <property type="entry name" value="TatD_DNase"/>
    <property type="match status" value="1"/>
</dbReference>